<dbReference type="InterPro" id="IPR022791">
    <property type="entry name" value="L-PG_synthase/AglD"/>
</dbReference>
<feature type="transmembrane region" description="Helical" evidence="6">
    <location>
        <begin position="128"/>
        <end position="154"/>
    </location>
</feature>
<proteinExistence type="predicted"/>
<dbReference type="EMBL" id="LQBL01000002">
    <property type="protein sequence ID" value="KUG59344.1"/>
    <property type="molecule type" value="Genomic_DNA"/>
</dbReference>
<comment type="subcellular location">
    <subcellularLocation>
        <location evidence="1">Cell membrane</location>
        <topology evidence="1">Multi-pass membrane protein</topology>
    </subcellularLocation>
</comment>
<keyword evidence="4 6" id="KW-1133">Transmembrane helix</keyword>
<dbReference type="STRING" id="767452.AVL62_06615"/>
<evidence type="ECO:0000256" key="4">
    <source>
        <dbReference type="ARBA" id="ARBA00022989"/>
    </source>
</evidence>
<evidence type="ECO:0000313" key="8">
    <source>
        <dbReference type="Proteomes" id="UP000054837"/>
    </source>
</evidence>
<dbReference type="AlphaFoldDB" id="A0A0W8II57"/>
<sequence length="359" mass="36990">MEDREPALRRLTWKDAAASVLGTTVAVLLIAFGLPSFLDTSWAQIGAQLGRIRPGTAVVMAGLLLGGLFSYTWVLMGSLPGLGHLQALKVNAVSATAANLLPLGGALGVGFMVLMLRSWGFARRALSSSVAVVGLWNLLARIALPVIGCLVLVAGPIDAPDVVLRGGWVAVAAGTALVLLASLVVLSDRVADALAALGRPLLARVLPARPGRPPLALLLTDQRRRVADVVRTSGVSMSLGMAGQFVLLFGLYWYAARVVGLDLPLAELVCAYTFRQFLTVVAVTPGGLGVTEVGTAGLLVLLGGDPGAASATALLYAIYAHVVVVPFGLAAAAAWWLSPARTGGRGSGLPAQEPSSLRT</sequence>
<feature type="transmembrane region" description="Helical" evidence="6">
    <location>
        <begin position="96"/>
        <end position="116"/>
    </location>
</feature>
<keyword evidence="8" id="KW-1185">Reference proteome</keyword>
<accession>A0A0W8II57</accession>
<feature type="transmembrane region" description="Helical" evidence="6">
    <location>
        <begin position="55"/>
        <end position="76"/>
    </location>
</feature>
<organism evidence="7 8">
    <name type="scientific">Serinicoccus chungangensis</name>
    <dbReference type="NCBI Taxonomy" id="767452"/>
    <lineage>
        <taxon>Bacteria</taxon>
        <taxon>Bacillati</taxon>
        <taxon>Actinomycetota</taxon>
        <taxon>Actinomycetes</taxon>
        <taxon>Micrococcales</taxon>
        <taxon>Ornithinimicrobiaceae</taxon>
        <taxon>Serinicoccus</taxon>
    </lineage>
</organism>
<dbReference type="Pfam" id="PF03706">
    <property type="entry name" value="LPG_synthase_TM"/>
    <property type="match status" value="1"/>
</dbReference>
<evidence type="ECO:0000313" key="7">
    <source>
        <dbReference type="EMBL" id="KUG59344.1"/>
    </source>
</evidence>
<protein>
    <submittedName>
        <fullName evidence="7">Uncharacterized protein</fullName>
    </submittedName>
</protein>
<feature type="transmembrane region" description="Helical" evidence="6">
    <location>
        <begin position="314"/>
        <end position="337"/>
    </location>
</feature>
<keyword evidence="5 6" id="KW-0472">Membrane</keyword>
<feature type="transmembrane region" description="Helical" evidence="6">
    <location>
        <begin position="16"/>
        <end position="34"/>
    </location>
</feature>
<keyword evidence="3 6" id="KW-0812">Transmembrane</keyword>
<dbReference type="GO" id="GO:0005886">
    <property type="term" value="C:plasma membrane"/>
    <property type="evidence" value="ECO:0007669"/>
    <property type="project" value="UniProtKB-SubCell"/>
</dbReference>
<keyword evidence="2" id="KW-1003">Cell membrane</keyword>
<comment type="caution">
    <text evidence="7">The sequence shown here is derived from an EMBL/GenBank/DDBJ whole genome shotgun (WGS) entry which is preliminary data.</text>
</comment>
<feature type="transmembrane region" description="Helical" evidence="6">
    <location>
        <begin position="234"/>
        <end position="256"/>
    </location>
</feature>
<feature type="transmembrane region" description="Helical" evidence="6">
    <location>
        <begin position="276"/>
        <end position="302"/>
    </location>
</feature>
<evidence type="ECO:0000256" key="1">
    <source>
        <dbReference type="ARBA" id="ARBA00004651"/>
    </source>
</evidence>
<evidence type="ECO:0000256" key="5">
    <source>
        <dbReference type="ARBA" id="ARBA00023136"/>
    </source>
</evidence>
<evidence type="ECO:0000256" key="6">
    <source>
        <dbReference type="SAM" id="Phobius"/>
    </source>
</evidence>
<gene>
    <name evidence="7" type="ORF">AVL62_06615</name>
</gene>
<name>A0A0W8II57_9MICO</name>
<reference evidence="7 8" key="1">
    <citation type="submission" date="2015-12" db="EMBL/GenBank/DDBJ databases">
        <title>Serinicoccus chungangenesis strain CD08_5 genome sequencing and assembly.</title>
        <authorList>
            <person name="Chander A.M."/>
            <person name="Kaur G."/>
            <person name="Nair G.R."/>
            <person name="Dhawan D.K."/>
            <person name="Kochhar R.K."/>
            <person name="Mayilraj S."/>
            <person name="Bhadada S.K."/>
        </authorList>
    </citation>
    <scope>NUCLEOTIDE SEQUENCE [LARGE SCALE GENOMIC DNA]</scope>
    <source>
        <strain evidence="7 8">CD08_5</strain>
    </source>
</reference>
<evidence type="ECO:0000256" key="2">
    <source>
        <dbReference type="ARBA" id="ARBA00022475"/>
    </source>
</evidence>
<evidence type="ECO:0000256" key="3">
    <source>
        <dbReference type="ARBA" id="ARBA00022692"/>
    </source>
</evidence>
<dbReference type="Proteomes" id="UP000054837">
    <property type="component" value="Unassembled WGS sequence"/>
</dbReference>
<feature type="transmembrane region" description="Helical" evidence="6">
    <location>
        <begin position="166"/>
        <end position="186"/>
    </location>
</feature>